<evidence type="ECO:0000313" key="2">
    <source>
        <dbReference type="EMBL" id="VDL72043.1"/>
    </source>
</evidence>
<feature type="chain" id="PRO_5043125243" evidence="1">
    <location>
        <begin position="17"/>
        <end position="174"/>
    </location>
</feature>
<dbReference type="EMBL" id="UYSL01020007">
    <property type="protein sequence ID" value="VDL72043.1"/>
    <property type="molecule type" value="Genomic_DNA"/>
</dbReference>
<protein>
    <submittedName>
        <fullName evidence="4">Basic tail protein</fullName>
    </submittedName>
</protein>
<reference evidence="4" key="1">
    <citation type="submission" date="2017-02" db="UniProtKB">
        <authorList>
            <consortium name="WormBaseParasite"/>
        </authorList>
    </citation>
    <scope>IDENTIFICATION</scope>
</reference>
<evidence type="ECO:0000313" key="4">
    <source>
        <dbReference type="WBParaSite" id="NBR_0000845301-mRNA-1"/>
    </source>
</evidence>
<accession>A0A0N4XZ77</accession>
<dbReference type="AlphaFoldDB" id="A0A0N4XZ77"/>
<dbReference type="WBParaSite" id="NBR_0000845301-mRNA-1">
    <property type="protein sequence ID" value="NBR_0000845301-mRNA-1"/>
    <property type="gene ID" value="NBR_0000845301"/>
</dbReference>
<gene>
    <name evidence="2" type="ORF">NBR_LOCUS8454</name>
</gene>
<feature type="signal peptide" evidence="1">
    <location>
        <begin position="1"/>
        <end position="16"/>
    </location>
</feature>
<evidence type="ECO:0000256" key="1">
    <source>
        <dbReference type="SAM" id="SignalP"/>
    </source>
</evidence>
<keyword evidence="1" id="KW-0732">Signal</keyword>
<dbReference type="Proteomes" id="UP000271162">
    <property type="component" value="Unassembled WGS sequence"/>
</dbReference>
<keyword evidence="3" id="KW-1185">Reference proteome</keyword>
<proteinExistence type="predicted"/>
<name>A0A0N4XZ77_NIPBR</name>
<reference evidence="2 3" key="2">
    <citation type="submission" date="2018-11" db="EMBL/GenBank/DDBJ databases">
        <authorList>
            <consortium name="Pathogen Informatics"/>
        </authorList>
    </citation>
    <scope>NUCLEOTIDE SEQUENCE [LARGE SCALE GENOMIC DNA]</scope>
</reference>
<sequence>MIAVILSLAWLPIASCVCIQCASPSLANLWQITGLPRRPGSLAFHPQCSALTDMADLKLPSMGLDTCSSLCFEMVIPFEAPKTNCVKSMYYDGTGADDKKNSCSGAYCTKVEGKLNGRKYVERGCAPISPYVTDVCFNIRSNTTFMSGPGDGGIVSRSKRSLDAILHGKECFCS</sequence>
<evidence type="ECO:0000313" key="3">
    <source>
        <dbReference type="Proteomes" id="UP000271162"/>
    </source>
</evidence>
<organism evidence="4">
    <name type="scientific">Nippostrongylus brasiliensis</name>
    <name type="common">Rat hookworm</name>
    <dbReference type="NCBI Taxonomy" id="27835"/>
    <lineage>
        <taxon>Eukaryota</taxon>
        <taxon>Metazoa</taxon>
        <taxon>Ecdysozoa</taxon>
        <taxon>Nematoda</taxon>
        <taxon>Chromadorea</taxon>
        <taxon>Rhabditida</taxon>
        <taxon>Rhabditina</taxon>
        <taxon>Rhabditomorpha</taxon>
        <taxon>Strongyloidea</taxon>
        <taxon>Heligmosomidae</taxon>
        <taxon>Nippostrongylus</taxon>
    </lineage>
</organism>
<dbReference type="STRING" id="27835.A0A0N4XZ77"/>